<evidence type="ECO:0000313" key="3">
    <source>
        <dbReference type="Proteomes" id="UP000181917"/>
    </source>
</evidence>
<sequence length="607" mass="67966">MPEQRRIGYRWNLRALMAKHNLWKTTELMPLLKSRGINLSESQVYRLVTATPERIPARTFAALCDILDCTPNDLFEPFVEMRAAATADAPRRSEDLGIQPGNPIAKRIRLVTPRTVSRPRKPEDPTRWPVPCSRCGQHHQTVARWPDGGVCGYCYQQAKRTRGICACGHEGVLPGLIDTQPACRRCSGIRLNVDCRTCGAEDELHSGGRCWTCVLGNVVDGLLTDPATGSIANDLIPLAAALKSMKRANSGLTWIRQKHVTAFLRNLAVAPAITHETFDGLPDSRTREYVRGLLIEHGVLPRRDELRMRYDNWATQALERVSDLQNREVIRRYIRWHHQRRMNHMDEVSRGTFLRAKQEVTVAIDLLNWLTGHGIKLPELQQSHLDVWQAEGPTTRRIAERFLKWAIKTKAAPAGLAILPHRRGTSPKLDKTGQDEALNKVLQLDGLDVRDRAAAILILVFGQQAENIARLTWDDVTITEDLVTIRLGTIQIALPDPLDLPWRELAENPGHNLTASHPSTNWVFRGIAPGRHIDPGHLTVRLSRLFSTRAARLGTLHELTKLAPVAIIADALGYSPVTIERHATDSAAAYAQYIAAARTSRRNAPHV</sequence>
<keyword evidence="3" id="KW-1185">Reference proteome</keyword>
<gene>
    <name evidence="2" type="ORF">SAMN04489742_2154</name>
</gene>
<evidence type="ECO:0000313" key="2">
    <source>
        <dbReference type="EMBL" id="SDQ69071.1"/>
    </source>
</evidence>
<dbReference type="EMBL" id="FNKH01000002">
    <property type="protein sequence ID" value="SDQ69071.1"/>
    <property type="molecule type" value="Genomic_DNA"/>
</dbReference>
<accession>A0A1H1CXQ2</accession>
<dbReference type="AlphaFoldDB" id="A0A1H1CXQ2"/>
<protein>
    <submittedName>
        <fullName evidence="2">DNA-binding transcriptional regulator, XRE family</fullName>
    </submittedName>
</protein>
<dbReference type="RefSeq" id="WP_244520191.1">
    <property type="nucleotide sequence ID" value="NZ_FNKH01000002.1"/>
</dbReference>
<evidence type="ECO:0000259" key="1">
    <source>
        <dbReference type="Pfam" id="PF13443"/>
    </source>
</evidence>
<dbReference type="SUPFAM" id="SSF56349">
    <property type="entry name" value="DNA breaking-rejoining enzymes"/>
    <property type="match status" value="1"/>
</dbReference>
<dbReference type="InterPro" id="IPR011010">
    <property type="entry name" value="DNA_brk_join_enz"/>
</dbReference>
<dbReference type="Pfam" id="PF13443">
    <property type="entry name" value="HTH_26"/>
    <property type="match status" value="1"/>
</dbReference>
<keyword evidence="2" id="KW-0238">DNA-binding</keyword>
<dbReference type="GO" id="GO:0003677">
    <property type="term" value="F:DNA binding"/>
    <property type="evidence" value="ECO:0007669"/>
    <property type="project" value="UniProtKB-KW"/>
</dbReference>
<dbReference type="STRING" id="37928.SAMN04489742_2154"/>
<reference evidence="2 3" key="1">
    <citation type="submission" date="2016-10" db="EMBL/GenBank/DDBJ databases">
        <authorList>
            <person name="de Groot N.N."/>
        </authorList>
    </citation>
    <scope>NUCLEOTIDE SEQUENCE [LARGE SCALE GENOMIC DNA]</scope>
    <source>
        <strain evidence="2 3">DSM 20117</strain>
    </source>
</reference>
<organism evidence="2 3">
    <name type="scientific">Crystallibacter crystallopoietes</name>
    <dbReference type="NCBI Taxonomy" id="37928"/>
    <lineage>
        <taxon>Bacteria</taxon>
        <taxon>Bacillati</taxon>
        <taxon>Actinomycetota</taxon>
        <taxon>Actinomycetes</taxon>
        <taxon>Micrococcales</taxon>
        <taxon>Micrococcaceae</taxon>
        <taxon>Crystallibacter</taxon>
    </lineage>
</organism>
<name>A0A1H1CXQ2_9MICC</name>
<dbReference type="Proteomes" id="UP000181917">
    <property type="component" value="Unassembled WGS sequence"/>
</dbReference>
<proteinExistence type="predicted"/>
<feature type="domain" description="HTH cro/C1-type" evidence="1">
    <location>
        <begin position="12"/>
        <end position="76"/>
    </location>
</feature>
<dbReference type="InterPro" id="IPR001387">
    <property type="entry name" value="Cro/C1-type_HTH"/>
</dbReference>